<evidence type="ECO:0000313" key="1">
    <source>
        <dbReference type="EMBL" id="PTX51897.1"/>
    </source>
</evidence>
<organism evidence="1 2">
    <name type="scientific">Gemmobacter caeni</name>
    <dbReference type="NCBI Taxonomy" id="589035"/>
    <lineage>
        <taxon>Bacteria</taxon>
        <taxon>Pseudomonadati</taxon>
        <taxon>Pseudomonadota</taxon>
        <taxon>Alphaproteobacteria</taxon>
        <taxon>Rhodobacterales</taxon>
        <taxon>Paracoccaceae</taxon>
        <taxon>Gemmobacter</taxon>
    </lineage>
</organism>
<sequence length="225" mass="24480">MALGLLVLALGGGLVWLALRLCAAAPVRAATRAGYFDAVLPGLEGARRGRAPTGFPRLAGRMGGLELDLQVVPDSLTFRKLPALWLLVTALEPLPLSQRIQLMTRPRGVEPFSNIARLPVQTALPPGFPADAMLKSEAPLTADEAALLRLHLDLFDDPRVKELVLAPEGLRIVWLADEAERGRYLLFREAELGQEQLAPHALSPLVARLRAIRADILREGMRKCA</sequence>
<dbReference type="RefSeq" id="WP_108128323.1">
    <property type="nucleotide sequence ID" value="NZ_QBKP01000003.1"/>
</dbReference>
<dbReference type="Proteomes" id="UP000244224">
    <property type="component" value="Unassembled WGS sequence"/>
</dbReference>
<dbReference type="EMBL" id="QBKP01000003">
    <property type="protein sequence ID" value="PTX51897.1"/>
    <property type="molecule type" value="Genomic_DNA"/>
</dbReference>
<reference evidence="1 2" key="1">
    <citation type="submission" date="2018-04" db="EMBL/GenBank/DDBJ databases">
        <title>Genomic Encyclopedia of Archaeal and Bacterial Type Strains, Phase II (KMG-II): from individual species to whole genera.</title>
        <authorList>
            <person name="Goeker M."/>
        </authorList>
    </citation>
    <scope>NUCLEOTIDE SEQUENCE [LARGE SCALE GENOMIC DNA]</scope>
    <source>
        <strain evidence="1 2">DSM 21823</strain>
    </source>
</reference>
<protein>
    <recommendedName>
        <fullName evidence="3">DUF3137 domain-containing protein</fullName>
    </recommendedName>
</protein>
<evidence type="ECO:0000313" key="2">
    <source>
        <dbReference type="Proteomes" id="UP000244224"/>
    </source>
</evidence>
<gene>
    <name evidence="1" type="ORF">C8N34_103403</name>
</gene>
<name>A0A2T6B755_9RHOB</name>
<dbReference type="AlphaFoldDB" id="A0A2T6B755"/>
<keyword evidence="2" id="KW-1185">Reference proteome</keyword>
<comment type="caution">
    <text evidence="1">The sequence shown here is derived from an EMBL/GenBank/DDBJ whole genome shotgun (WGS) entry which is preliminary data.</text>
</comment>
<dbReference type="OrthoDB" id="7990319at2"/>
<accession>A0A2T6B755</accession>
<proteinExistence type="predicted"/>
<evidence type="ECO:0008006" key="3">
    <source>
        <dbReference type="Google" id="ProtNLM"/>
    </source>
</evidence>